<evidence type="ECO:0000256" key="1">
    <source>
        <dbReference type="ARBA" id="ARBA00022527"/>
    </source>
</evidence>
<dbReference type="Pfam" id="PF08238">
    <property type="entry name" value="Sel1"/>
    <property type="match status" value="4"/>
</dbReference>
<dbReference type="SMART" id="SM00220">
    <property type="entry name" value="S_TKc"/>
    <property type="match status" value="1"/>
</dbReference>
<dbReference type="PANTHER" id="PTHR44329:SF214">
    <property type="entry name" value="PROTEIN KINASE DOMAIN-CONTAINING PROTEIN"/>
    <property type="match status" value="1"/>
</dbReference>
<dbReference type="Pfam" id="PF07714">
    <property type="entry name" value="PK_Tyr_Ser-Thr"/>
    <property type="match status" value="1"/>
</dbReference>
<dbReference type="InterPro" id="IPR000719">
    <property type="entry name" value="Prot_kinase_dom"/>
</dbReference>
<evidence type="ECO:0000313" key="8">
    <source>
        <dbReference type="Proteomes" id="UP001470230"/>
    </source>
</evidence>
<keyword evidence="1" id="KW-0723">Serine/threonine-protein kinase</keyword>
<dbReference type="PANTHER" id="PTHR44329">
    <property type="entry name" value="SERINE/THREONINE-PROTEIN KINASE TNNI3K-RELATED"/>
    <property type="match status" value="1"/>
</dbReference>
<keyword evidence="5" id="KW-0175">Coiled coil</keyword>
<dbReference type="InterPro" id="IPR006597">
    <property type="entry name" value="Sel1-like"/>
</dbReference>
<evidence type="ECO:0000256" key="2">
    <source>
        <dbReference type="ARBA" id="ARBA00022741"/>
    </source>
</evidence>
<dbReference type="Proteomes" id="UP001470230">
    <property type="component" value="Unassembled WGS sequence"/>
</dbReference>
<keyword evidence="8" id="KW-1185">Reference proteome</keyword>
<comment type="caution">
    <text evidence="7">The sequence shown here is derived from an EMBL/GenBank/DDBJ whole genome shotgun (WGS) entry which is preliminary data.</text>
</comment>
<dbReference type="InterPro" id="IPR051681">
    <property type="entry name" value="Ser/Thr_Kinases-Pseudokinases"/>
</dbReference>
<dbReference type="SUPFAM" id="SSF56112">
    <property type="entry name" value="Protein kinase-like (PK-like)"/>
    <property type="match status" value="1"/>
</dbReference>
<feature type="coiled-coil region" evidence="5">
    <location>
        <begin position="320"/>
        <end position="347"/>
    </location>
</feature>
<dbReference type="PROSITE" id="PS00107">
    <property type="entry name" value="PROTEIN_KINASE_ATP"/>
    <property type="match status" value="1"/>
</dbReference>
<evidence type="ECO:0000256" key="5">
    <source>
        <dbReference type="SAM" id="Coils"/>
    </source>
</evidence>
<evidence type="ECO:0000256" key="3">
    <source>
        <dbReference type="ARBA" id="ARBA00022840"/>
    </source>
</evidence>
<keyword evidence="1" id="KW-0808">Transferase</keyword>
<proteinExistence type="predicted"/>
<dbReference type="InterPro" id="IPR011990">
    <property type="entry name" value="TPR-like_helical_dom_sf"/>
</dbReference>
<name>A0ABR2J0R2_9EUKA</name>
<evidence type="ECO:0000259" key="6">
    <source>
        <dbReference type="PROSITE" id="PS50011"/>
    </source>
</evidence>
<feature type="domain" description="Protein kinase" evidence="6">
    <location>
        <begin position="14"/>
        <end position="291"/>
    </location>
</feature>
<dbReference type="Gene3D" id="1.10.510.10">
    <property type="entry name" value="Transferase(Phosphotransferase) domain 1"/>
    <property type="match status" value="1"/>
</dbReference>
<dbReference type="InterPro" id="IPR008271">
    <property type="entry name" value="Ser/Thr_kinase_AS"/>
</dbReference>
<dbReference type="Gene3D" id="1.25.40.10">
    <property type="entry name" value="Tetratricopeptide repeat domain"/>
    <property type="match status" value="1"/>
</dbReference>
<evidence type="ECO:0000313" key="7">
    <source>
        <dbReference type="EMBL" id="KAK8871459.1"/>
    </source>
</evidence>
<dbReference type="CDD" id="cd13999">
    <property type="entry name" value="STKc_MAP3K-like"/>
    <property type="match status" value="1"/>
</dbReference>
<keyword evidence="1" id="KW-0418">Kinase</keyword>
<dbReference type="PRINTS" id="PR00109">
    <property type="entry name" value="TYRKINASE"/>
</dbReference>
<dbReference type="PROSITE" id="PS00108">
    <property type="entry name" value="PROTEIN_KINASE_ST"/>
    <property type="match status" value="1"/>
</dbReference>
<gene>
    <name evidence="7" type="ORF">M9Y10_007188</name>
</gene>
<dbReference type="InterPro" id="IPR017441">
    <property type="entry name" value="Protein_kinase_ATP_BS"/>
</dbReference>
<dbReference type="InterPro" id="IPR011009">
    <property type="entry name" value="Kinase-like_dom_sf"/>
</dbReference>
<keyword evidence="3 4" id="KW-0067">ATP-binding</keyword>
<dbReference type="EMBL" id="JAPFFF010000013">
    <property type="protein sequence ID" value="KAK8871459.1"/>
    <property type="molecule type" value="Genomic_DNA"/>
</dbReference>
<reference evidence="7 8" key="1">
    <citation type="submission" date="2024-04" db="EMBL/GenBank/DDBJ databases">
        <title>Tritrichomonas musculus Genome.</title>
        <authorList>
            <person name="Alves-Ferreira E."/>
            <person name="Grigg M."/>
            <person name="Lorenzi H."/>
            <person name="Galac M."/>
        </authorList>
    </citation>
    <scope>NUCLEOTIDE SEQUENCE [LARGE SCALE GENOMIC DNA]</scope>
    <source>
        <strain evidence="7 8">EAF2021</strain>
    </source>
</reference>
<keyword evidence="2 4" id="KW-0547">Nucleotide-binding</keyword>
<protein>
    <recommendedName>
        <fullName evidence="6">Protein kinase domain-containing protein</fullName>
    </recommendedName>
</protein>
<dbReference type="InterPro" id="IPR001245">
    <property type="entry name" value="Ser-Thr/Tyr_kinase_cat_dom"/>
</dbReference>
<dbReference type="SUPFAM" id="SSF81901">
    <property type="entry name" value="HCP-like"/>
    <property type="match status" value="1"/>
</dbReference>
<dbReference type="PROSITE" id="PS50011">
    <property type="entry name" value="PROTEIN_KINASE_DOM"/>
    <property type="match status" value="1"/>
</dbReference>
<accession>A0ABR2J0R2</accession>
<feature type="binding site" evidence="4">
    <location>
        <position position="43"/>
    </location>
    <ligand>
        <name>ATP</name>
        <dbReference type="ChEBI" id="CHEBI:30616"/>
    </ligand>
</feature>
<dbReference type="SMART" id="SM00671">
    <property type="entry name" value="SEL1"/>
    <property type="match status" value="4"/>
</dbReference>
<evidence type="ECO:0000256" key="4">
    <source>
        <dbReference type="PROSITE-ProRule" id="PRU10141"/>
    </source>
</evidence>
<organism evidence="7 8">
    <name type="scientific">Tritrichomonas musculus</name>
    <dbReference type="NCBI Taxonomy" id="1915356"/>
    <lineage>
        <taxon>Eukaryota</taxon>
        <taxon>Metamonada</taxon>
        <taxon>Parabasalia</taxon>
        <taxon>Tritrichomonadida</taxon>
        <taxon>Tritrichomonadidae</taxon>
        <taxon>Tritrichomonas</taxon>
    </lineage>
</organism>
<sequence length="519" mass="58900">MEFENAFFNTKDYKLLKEKLGKGAFGSVYIAENTIDHQQYAAKIINTISGFDGREQMLFLRESLLLHKLDHPSIVKFIGINFKSLKDSDEFKPTIITEYLPHGSLKNNLDKERRSLADPDWNPTKKYITLLGISDAMRYLHAHGIVHRDLKPDNVLTDSNYYPRVCDFGLSRCFPVSLTNSMQLTMTGQLGTPLYMAPEILRGEKKFGPAVDVFAFGILAYEIVTGKVPYYELGEISPYILANNVMSGYRPTFPDNVPPKMRKLIESCWSHDPSDRPSFDEIFEKLSSDFSYSEETVDEDEVGEYIISLEEGRKEDRGKSTEQYSQLISLQKEVEELREKCRSHEVLLSTNDDFINGLNCIHGKDADITRAVSSLELSSEGGNCYASYLLGLLYEKGELVKGDFHKSLGYYEKSGQQGNPRGYNYVGLIYEEGREVEQSYKKAIEYYQKAASLGNADAMNSLGLLYAQGREVEQSYEKAFEYYKKAADLGNADSLINLGRLYENGKGVEQNYEKAAECY</sequence>